<dbReference type="EMBL" id="AJIX01000015">
    <property type="protein sequence ID" value="KGR12514.1"/>
    <property type="molecule type" value="Genomic_DNA"/>
</dbReference>
<feature type="region of interest" description="Disordered" evidence="1">
    <location>
        <begin position="2480"/>
        <end position="2502"/>
    </location>
</feature>
<dbReference type="PROSITE" id="PS50165">
    <property type="entry name" value="UVRC"/>
    <property type="match status" value="1"/>
</dbReference>
<dbReference type="PANTHER" id="PTHR17695">
    <property type="entry name" value="SMALL SUBUNIT PROCESSOME COMPONENT 20 HOMOLOG"/>
    <property type="match status" value="1"/>
</dbReference>
<dbReference type="Pfam" id="PF07539">
    <property type="entry name" value="UTP20_N"/>
    <property type="match status" value="1"/>
</dbReference>
<gene>
    <name evidence="3" type="ORF">MG3_02592</name>
</gene>
<dbReference type="Pfam" id="PF20416">
    <property type="entry name" value="UTP20"/>
    <property type="match status" value="1"/>
</dbReference>
<dbReference type="InterPro" id="IPR057525">
    <property type="entry name" value="UTP20_C"/>
</dbReference>
<comment type="caution">
    <text evidence="3">The sequence shown here is derived from an EMBL/GenBank/DDBJ whole genome shotgun (WGS) entry which is preliminary data.</text>
</comment>
<proteinExistence type="predicted"/>
<dbReference type="InterPro" id="IPR046523">
    <property type="entry name" value="UTP20_dom"/>
</dbReference>
<evidence type="ECO:0000313" key="3">
    <source>
        <dbReference type="EMBL" id="KGR12514.1"/>
    </source>
</evidence>
<dbReference type="InterPro" id="IPR052575">
    <property type="entry name" value="SSU_processome_comp_20"/>
</dbReference>
<dbReference type="PANTHER" id="PTHR17695:SF11">
    <property type="entry name" value="SMALL SUBUNIT PROCESSOME COMPONENT 20 HOMOLOG"/>
    <property type="match status" value="1"/>
</dbReference>
<evidence type="ECO:0000259" key="2">
    <source>
        <dbReference type="PROSITE" id="PS50165"/>
    </source>
</evidence>
<dbReference type="InterPro" id="IPR016024">
    <property type="entry name" value="ARM-type_fold"/>
</dbReference>
<dbReference type="InterPro" id="IPR001162">
    <property type="entry name" value="UvrC_RNase_H_dom"/>
</dbReference>
<dbReference type="GO" id="GO:0032040">
    <property type="term" value="C:small-subunit processome"/>
    <property type="evidence" value="ECO:0007669"/>
    <property type="project" value="TreeGrafter"/>
</dbReference>
<dbReference type="InterPro" id="IPR011430">
    <property type="entry name" value="UTP20_N"/>
</dbReference>
<dbReference type="GO" id="GO:0030686">
    <property type="term" value="C:90S preribosome"/>
    <property type="evidence" value="ECO:0007669"/>
    <property type="project" value="TreeGrafter"/>
</dbReference>
<evidence type="ECO:0000313" key="4">
    <source>
        <dbReference type="Proteomes" id="UP000030161"/>
    </source>
</evidence>
<dbReference type="SUPFAM" id="SSF48371">
    <property type="entry name" value="ARM repeat"/>
    <property type="match status" value="3"/>
</dbReference>
<dbReference type="Proteomes" id="UP000030161">
    <property type="component" value="Unassembled WGS sequence"/>
</dbReference>
<reference evidence="3 4" key="1">
    <citation type="submission" date="2013-12" db="EMBL/GenBank/DDBJ databases">
        <title>The Genome Sequence of Candida albicans P78048.</title>
        <authorList>
            <consortium name="The Broad Institute Genome Sequencing Platform"/>
            <consortium name="The Broad Institute Genome Sequencing Center for Infectious Disease"/>
            <person name="Cuomo C."/>
            <person name="Bennett R."/>
            <person name="Hirakawa M."/>
            <person name="Noverr M."/>
            <person name="Mitchell A."/>
            <person name="Young S.K."/>
            <person name="Zeng Q."/>
            <person name="Gargeya S."/>
            <person name="Fitzgerald M."/>
            <person name="Abouelleil A."/>
            <person name="Alvarado L."/>
            <person name="Berlin A.M."/>
            <person name="Chapman S.B."/>
            <person name="Dewar J."/>
            <person name="Goldberg J."/>
            <person name="Griggs A."/>
            <person name="Gujja S."/>
            <person name="Hansen M."/>
            <person name="Howarth C."/>
            <person name="Imamovic A."/>
            <person name="Larimer J."/>
            <person name="McCowan C."/>
            <person name="Murphy C."/>
            <person name="Pearson M."/>
            <person name="Priest M."/>
            <person name="Roberts A."/>
            <person name="Saif S."/>
            <person name="Shea T."/>
            <person name="Sykes S."/>
            <person name="Wortman J."/>
            <person name="Nusbaum C."/>
            <person name="Birren B."/>
        </authorList>
    </citation>
    <scope>NUCLEOTIDE SEQUENCE [LARGE SCALE GENOMIC DNA]</scope>
    <source>
        <strain evidence="3 4">P78048</strain>
    </source>
</reference>
<name>A0AB34PSQ8_CANAX</name>
<dbReference type="GO" id="GO:0009381">
    <property type="term" value="F:excinuclease ABC activity"/>
    <property type="evidence" value="ECO:0007669"/>
    <property type="project" value="InterPro"/>
</dbReference>
<evidence type="ECO:0000256" key="1">
    <source>
        <dbReference type="SAM" id="MobiDB-lite"/>
    </source>
</evidence>
<dbReference type="InterPro" id="IPR011989">
    <property type="entry name" value="ARM-like"/>
</dbReference>
<protein>
    <submittedName>
        <fullName evidence="3">U3 small nucleolar RNA-associated protein 20</fullName>
    </submittedName>
</protein>
<dbReference type="Pfam" id="PF23099">
    <property type="entry name" value="UTP20_C"/>
    <property type="match status" value="1"/>
</dbReference>
<feature type="domain" description="UvrC family homology region profile" evidence="2">
    <location>
        <begin position="2381"/>
        <end position="2488"/>
    </location>
</feature>
<organism evidence="3 4">
    <name type="scientific">Candida albicans P78048</name>
    <dbReference type="NCBI Taxonomy" id="1094989"/>
    <lineage>
        <taxon>Eukaryota</taxon>
        <taxon>Fungi</taxon>
        <taxon>Dikarya</taxon>
        <taxon>Ascomycota</taxon>
        <taxon>Saccharomycotina</taxon>
        <taxon>Pichiomycetes</taxon>
        <taxon>Debaryomycetaceae</taxon>
        <taxon>Candida/Lodderomyces clade</taxon>
        <taxon>Candida</taxon>
    </lineage>
</organism>
<sequence length="2502" mass="286137">MSKPRTKTTESSRRHAFSSFRERVDSIKIEPSKKLTKRVYDYIDTEDQTDSYFLTTLEHWKETNLSGNFTEFLNKIEQNCQSLPQLIYHQSSIYQALFDAISKNDVHSIQPLLELMSQFIHDLGSDFLPFYTRTLKLLTDLVLSVNPNDFQNNRNTSNVLEWAFNTLAFAFKYLSRNLASDLKPTFMELLPLLQLTKKTYISRFCAEALSFLIRKSNPESLNETVQFSLFDQIDIILYNDAYCESLTILYSEAMKNTKGTFHSKANVIFSKLMENTLYKVDAKAQPKLISIISDIILDILNHGTVEACDKFYAMVTKYLNSLLQKNDPSEVELLTTCQILSTLAFAESGKKITNWDIVLETVDLLVEKLNSINITTTTTTTKQELLESYIYLLVIVFRNADIQSLTIRHKKYFDSIYNTPGFLTFTEASLSIAKSKVINFGITKLVQNYINNCSSNDSEKLTYFLEKNDISSKLQIPQSLVTRIANEVNQDFESQSFKSIHWKLLLLNFANNFQDINLQSLKTLLFNLGNGNKNLAAITLDIISHKLKELSDSQTTHLHEVTSFLETNFHKFDTSAKFLNAINNYVKTTTQSGDFLSKAITCLHYPTHELRTNAIELISTLVGDSSSTYLSQIRLIEQIPLNISTGRDITLRIRNLATEFSKEINPNDLDKNLIVNYFFGLLSNKFQPSWTAVYESLPLISSTCKPEIWQVAYKLLTLDYTNDENHEEDEDLVNFPFESTLIDWQPRNSRLLNNFESFENSYLAPYRNISEAIDNSLERNAHFDNMVRSHVLSALKTVPSVAEKNAGKLIPIITHQQPTTDEDDGLQFWSRKDRNELLELFAKFKNLRKIPEGEELYDYLLDYLLTSKYVKVQQLALDVLFTWNNLSINKYRDNLKNLLDDAIFSDEISNFIMTNSSSSSSSSSTTSIIEPQDKPIVMKFVIRILFGRVQGSPKSNSKQGKKFAVISVLPSLTNSEIISFIELGANKIGYEGFFSGQIPKASLGLDQSELKKISGFINLLSEVYNTLGANYSESLQTTIKPLVFSLVSAQNRIESTSLVDSIITEKMAKNIRSNGMRCLTELFKIIGDGFDWNDYLSLIYDNLLNPRMDTFADENLQQPSAMLKLISFWIGQSNTLPFLYIDEFAATRAILSLLSKSSEAKEAVTITVLDFTINALERKDNEIDEKYFTLLAFVVDSLLQYLPQTIEMIYNKDVGSRAIKVLLLLISGKYIEDHDTKSSLIKSLTIALEKNNNQIDLDDKANILVSLSSLIDEYDCEFHEIQPLYEICSKLLKMFAARNVRETLVVVINTLGNKFKQIEPIVPIIAGLNAYSDRMSEYDFEKRLEAYRLVNEDLYTELTPIQWLPLLYCALFFINDRDELAIRVNAGYILKRFVDCYSSKEEPKEYIRLLKDIVLPNLKIGIRKDNEDVQTEYILVLEHIIEHSKYYTDLDDMRVLVGNTRNAATDDDDDEDGEDNFFQSINHIQLHRRQKVIRKLRDYKDDLKDNSISHYILPIIEGYVTTKEDKLRNIGLEALETIGVLLKSVTWNQYKAIVKRYIANLNKAQDTLKQRVNLIVAVSSALAQSVKENNTNLPDQQELDQFVLYEISPPLLKILQVRDDETIVARAPLAEALTNFMLCITKDKIDGELPSILTSTCQVMRSRSEELRDAVRKTLGKIAVSLGPNYLSFIFKELKTALSRGSQIHVLSFTVHYLLTCVATILKHSDLDDCIEIIIGIVMEDIFGAAGQEKDAEGYTSKMKEVKFKKSFDTAEIVASNVSLNQFGTIIEPIKMLLQEMISHKTQVKLDELLRRLSLGLNHNQEASNIEILHLCYEIYMTSKENDDDDNETNGKPKVSAKEQHFLTILDRKVKKRVDKSLYKQTMQRLSFELLRTAISRHDNLMSVTNLQGFIPLLEEGVKSENETVITASLKILNIIIRLPFPDQGIFKACARRTLILIKDSPSTNSDICQAALKFLATTIRHNPEVTMKESAISYVLTRIQPDLEEPNKQGLAFNFLKAVVSQHIMIPEIYDLMDNVAKLMTVNHSKEIRDMSRSVYFQFLMEYDQGKGRLEKQFKYLVSNLTYPTEEGRQSIMELIHLIVVKAGKDLLNKLASSFFVALANVLVSDVSSRCREMASSLITTILKKLDDTSSMEKYCLAWIKQSTNSLLKRCGLNIYKLIIMARGFGKNKELDKIALDNILNIIEASRNSKDDDEEERSMPSTSTSGGGGDVEWELVYACLSTFSSIASILKDRIFEYRKIWNGIINILLFPHSWIRLITCRLVTILLSNNVVSESRKYDLETIATKLIHQLRAPSITEDLGTQITKNLVLIAMKWEKESYEWDEKFANDQLLSKICGIIKSEHVHSIVSKKSCIKLTAMFIQFTNETRIIKISEMIISALYNYTDPTYATPDDELTNLSLEALELVQEKIGTTEYTKLYSNVKVNVNIKRQERKAKRAQMAVSAPEIAAKRKLKKHERVREKRKHEKDINGYYKPKKKRMM</sequence>
<accession>A0AB34PSQ8</accession>
<dbReference type="Gene3D" id="1.25.10.10">
    <property type="entry name" value="Leucine-rich Repeat Variant"/>
    <property type="match status" value="2"/>
</dbReference>